<dbReference type="EMBL" id="JAEFBZ010000001">
    <property type="protein sequence ID" value="MBK1608267.1"/>
    <property type="molecule type" value="Genomic_DNA"/>
</dbReference>
<dbReference type="PROSITE" id="PS50850">
    <property type="entry name" value="MFS"/>
    <property type="match status" value="1"/>
</dbReference>
<dbReference type="Pfam" id="PF07690">
    <property type="entry name" value="MFS_1"/>
    <property type="match status" value="1"/>
</dbReference>
<dbReference type="PANTHER" id="PTHR23527">
    <property type="entry name" value="BLL3282 PROTEIN"/>
    <property type="match status" value="1"/>
</dbReference>
<feature type="transmembrane region" description="Helical" evidence="6">
    <location>
        <begin position="262"/>
        <end position="284"/>
    </location>
</feature>
<dbReference type="InterPro" id="IPR011701">
    <property type="entry name" value="MFS"/>
</dbReference>
<name>A0ABD4LC95_BACCE</name>
<keyword evidence="2" id="KW-0813">Transport</keyword>
<dbReference type="AlphaFoldDB" id="A0ABD4LC95"/>
<dbReference type="CDD" id="cd17475">
    <property type="entry name" value="MFS_MT3072_like"/>
    <property type="match status" value="1"/>
</dbReference>
<feature type="transmembrane region" description="Helical" evidence="6">
    <location>
        <begin position="153"/>
        <end position="171"/>
    </location>
</feature>
<evidence type="ECO:0000256" key="2">
    <source>
        <dbReference type="ARBA" id="ARBA00022448"/>
    </source>
</evidence>
<evidence type="ECO:0000313" key="8">
    <source>
        <dbReference type="EMBL" id="MBK1608267.1"/>
    </source>
</evidence>
<dbReference type="InterPro" id="IPR036259">
    <property type="entry name" value="MFS_trans_sf"/>
</dbReference>
<dbReference type="GO" id="GO:0005886">
    <property type="term" value="C:plasma membrane"/>
    <property type="evidence" value="ECO:0007669"/>
    <property type="project" value="UniProtKB-SubCell"/>
</dbReference>
<organism evidence="8 9">
    <name type="scientific">Bacillus cereus</name>
    <dbReference type="NCBI Taxonomy" id="1396"/>
    <lineage>
        <taxon>Bacteria</taxon>
        <taxon>Bacillati</taxon>
        <taxon>Bacillota</taxon>
        <taxon>Bacilli</taxon>
        <taxon>Bacillales</taxon>
        <taxon>Bacillaceae</taxon>
        <taxon>Bacillus</taxon>
        <taxon>Bacillus cereus group</taxon>
    </lineage>
</organism>
<comment type="subcellular location">
    <subcellularLocation>
        <location evidence="1">Cell membrane</location>
        <topology evidence="1">Multi-pass membrane protein</topology>
    </subcellularLocation>
</comment>
<comment type="caution">
    <text evidence="8">The sequence shown here is derived from an EMBL/GenBank/DDBJ whole genome shotgun (WGS) entry which is preliminary data.</text>
</comment>
<accession>A0ABD4LC95</accession>
<keyword evidence="3 6" id="KW-0812">Transmembrane</keyword>
<evidence type="ECO:0000256" key="1">
    <source>
        <dbReference type="ARBA" id="ARBA00004651"/>
    </source>
</evidence>
<feature type="transmembrane region" description="Helical" evidence="6">
    <location>
        <begin position="88"/>
        <end position="106"/>
    </location>
</feature>
<feature type="transmembrane region" description="Helical" evidence="6">
    <location>
        <begin position="21"/>
        <end position="48"/>
    </location>
</feature>
<feature type="transmembrane region" description="Helical" evidence="6">
    <location>
        <begin position="357"/>
        <end position="383"/>
    </location>
</feature>
<feature type="transmembrane region" description="Helical" evidence="6">
    <location>
        <begin position="112"/>
        <end position="132"/>
    </location>
</feature>
<evidence type="ECO:0000256" key="6">
    <source>
        <dbReference type="SAM" id="Phobius"/>
    </source>
</evidence>
<feature type="transmembrane region" description="Helical" evidence="6">
    <location>
        <begin position="296"/>
        <end position="318"/>
    </location>
</feature>
<dbReference type="SUPFAM" id="SSF103473">
    <property type="entry name" value="MFS general substrate transporter"/>
    <property type="match status" value="1"/>
</dbReference>
<evidence type="ECO:0000256" key="4">
    <source>
        <dbReference type="ARBA" id="ARBA00022989"/>
    </source>
</evidence>
<gene>
    <name evidence="8" type="ORF">JCR31_10125</name>
</gene>
<reference evidence="8 9" key="1">
    <citation type="submission" date="2020-12" db="EMBL/GenBank/DDBJ databases">
        <title>Genome assembly for a thermostable protease producing Bacillus cereus MAKP1 strain isolated from chicken gut.</title>
        <authorList>
            <person name="Malaviya A."/>
        </authorList>
    </citation>
    <scope>NUCLEOTIDE SEQUENCE [LARGE SCALE GENOMIC DNA]</scope>
    <source>
        <strain evidence="8 9">MAKP1</strain>
    </source>
</reference>
<feature type="transmembrane region" description="Helical" evidence="6">
    <location>
        <begin position="229"/>
        <end position="250"/>
    </location>
</feature>
<feature type="transmembrane region" description="Helical" evidence="6">
    <location>
        <begin position="60"/>
        <end position="81"/>
    </location>
</feature>
<protein>
    <submittedName>
        <fullName evidence="8">MFS transporter</fullName>
    </submittedName>
</protein>
<dbReference type="InterPro" id="IPR052952">
    <property type="entry name" value="MFS-Transporter"/>
</dbReference>
<evidence type="ECO:0000256" key="3">
    <source>
        <dbReference type="ARBA" id="ARBA00022692"/>
    </source>
</evidence>
<proteinExistence type="predicted"/>
<sequence>MEEDGGIIVLMEERMNSTYKWVMLIVATIAQTTATLITYGVGVFALFWKEEYALTNMESGLLVSVVNVGPLFCMLLAGRLLDQYNEKLLISISSFLLGGSFLLTNIVNGFNVLLFVLLLVGMFYSVSQPGGSKVILKWFPNENRGLAMGIRQAGIPIGGALTGVLIPFLAIQYNVTYAINSMACICIIGGLLFFMFYKEPYVQEDARKEHIKISFWTQLKVVIRKKELYPIYITGICMISLQMVLVGHFMKFLAGEQSITSIVAGTVLSVMFFSGMIGRIALAAISDVFYKGNRRIPLFIAVCASIGLILLLVININIHTITSGVLYSISALLGFFSIGWFSLFIAEVAELASEESVGITVSVALTLNQIAIIVAPVLFGYIVDEKGYTHAWLCIVLLLSISAVSLYSKNKK</sequence>
<evidence type="ECO:0000313" key="9">
    <source>
        <dbReference type="Proteomes" id="UP000613452"/>
    </source>
</evidence>
<dbReference type="InterPro" id="IPR020846">
    <property type="entry name" value="MFS_dom"/>
</dbReference>
<keyword evidence="5 6" id="KW-0472">Membrane</keyword>
<dbReference type="PANTHER" id="PTHR23527:SF1">
    <property type="entry name" value="BLL3282 PROTEIN"/>
    <property type="match status" value="1"/>
</dbReference>
<dbReference type="Proteomes" id="UP000613452">
    <property type="component" value="Unassembled WGS sequence"/>
</dbReference>
<keyword evidence="4 6" id="KW-1133">Transmembrane helix</keyword>
<feature type="transmembrane region" description="Helical" evidence="6">
    <location>
        <begin position="177"/>
        <end position="197"/>
    </location>
</feature>
<feature type="transmembrane region" description="Helical" evidence="6">
    <location>
        <begin position="324"/>
        <end position="345"/>
    </location>
</feature>
<feature type="transmembrane region" description="Helical" evidence="6">
    <location>
        <begin position="389"/>
        <end position="407"/>
    </location>
</feature>
<evidence type="ECO:0000256" key="5">
    <source>
        <dbReference type="ARBA" id="ARBA00023136"/>
    </source>
</evidence>
<dbReference type="Gene3D" id="1.20.1250.20">
    <property type="entry name" value="MFS general substrate transporter like domains"/>
    <property type="match status" value="2"/>
</dbReference>
<feature type="domain" description="Major facilitator superfamily (MFS) profile" evidence="7">
    <location>
        <begin position="23"/>
        <end position="412"/>
    </location>
</feature>
<evidence type="ECO:0000259" key="7">
    <source>
        <dbReference type="PROSITE" id="PS50850"/>
    </source>
</evidence>
<dbReference type="RefSeq" id="WP_002003235.1">
    <property type="nucleotide sequence ID" value="NZ_JAEFBZ010000001.1"/>
</dbReference>